<dbReference type="HAMAP" id="MF_00236">
    <property type="entry name" value="TatA_E"/>
    <property type="match status" value="1"/>
</dbReference>
<gene>
    <name evidence="9" type="primary">tatA</name>
    <name evidence="11" type="ORF">MFFC18_31050</name>
</gene>
<protein>
    <recommendedName>
        <fullName evidence="9">Sec-independent protein translocase protein TatA</fullName>
    </recommendedName>
</protein>
<dbReference type="GO" id="GO:0043953">
    <property type="term" value="P:protein transport by the Tat complex"/>
    <property type="evidence" value="ECO:0007669"/>
    <property type="project" value="UniProtKB-UniRule"/>
</dbReference>
<evidence type="ECO:0000256" key="7">
    <source>
        <dbReference type="ARBA" id="ARBA00023010"/>
    </source>
</evidence>
<evidence type="ECO:0000256" key="4">
    <source>
        <dbReference type="ARBA" id="ARBA00022692"/>
    </source>
</evidence>
<keyword evidence="7 9" id="KW-0811">Translocation</keyword>
<evidence type="ECO:0000256" key="2">
    <source>
        <dbReference type="ARBA" id="ARBA00022448"/>
    </source>
</evidence>
<evidence type="ECO:0000313" key="11">
    <source>
        <dbReference type="EMBL" id="QEG23209.1"/>
    </source>
</evidence>
<dbReference type="STRING" id="980251.GCA_001642875_00501"/>
<proteinExistence type="inferred from homology"/>
<keyword evidence="2 9" id="KW-0813">Transport</keyword>
<comment type="function">
    <text evidence="9">Part of the twin-arginine translocation (Tat) system that transports large folded proteins containing a characteristic twin-arginine motif in their signal peptide across membranes. TatA could form the protein-conducting channel of the Tat system.</text>
</comment>
<dbReference type="RefSeq" id="WP_075083297.1">
    <property type="nucleotide sequence ID" value="NZ_CP042912.1"/>
</dbReference>
<dbReference type="GO" id="GO:0008320">
    <property type="term" value="F:protein transmembrane transporter activity"/>
    <property type="evidence" value="ECO:0007669"/>
    <property type="project" value="UniProtKB-UniRule"/>
</dbReference>
<evidence type="ECO:0000256" key="3">
    <source>
        <dbReference type="ARBA" id="ARBA00022475"/>
    </source>
</evidence>
<dbReference type="Pfam" id="PF02416">
    <property type="entry name" value="TatA_B_E"/>
    <property type="match status" value="1"/>
</dbReference>
<dbReference type="OrthoDB" id="9814953at2"/>
<evidence type="ECO:0000256" key="6">
    <source>
        <dbReference type="ARBA" id="ARBA00022989"/>
    </source>
</evidence>
<keyword evidence="6 9" id="KW-1133">Transmembrane helix</keyword>
<feature type="compositionally biased region" description="Basic and acidic residues" evidence="10">
    <location>
        <begin position="60"/>
        <end position="74"/>
    </location>
</feature>
<keyword evidence="12" id="KW-1185">Reference proteome</keyword>
<keyword evidence="5 9" id="KW-0653">Protein transport</keyword>
<comment type="subunit">
    <text evidence="9">Forms a complex with TatC.</text>
</comment>
<dbReference type="InterPro" id="IPR003369">
    <property type="entry name" value="TatA/B/E"/>
</dbReference>
<feature type="transmembrane region" description="Helical" evidence="9">
    <location>
        <begin position="6"/>
        <end position="25"/>
    </location>
</feature>
<dbReference type="KEGG" id="mff:MFFC18_31050"/>
<dbReference type="Proteomes" id="UP000322214">
    <property type="component" value="Chromosome"/>
</dbReference>
<dbReference type="PANTHER" id="PTHR42982:SF1">
    <property type="entry name" value="SEC-INDEPENDENT PROTEIN TRANSLOCASE PROTEIN TATA"/>
    <property type="match status" value="1"/>
</dbReference>
<evidence type="ECO:0000313" key="12">
    <source>
        <dbReference type="Proteomes" id="UP000322214"/>
    </source>
</evidence>
<dbReference type="Gene3D" id="1.20.5.3310">
    <property type="match status" value="1"/>
</dbReference>
<feature type="region of interest" description="Disordered" evidence="10">
    <location>
        <begin position="40"/>
        <end position="74"/>
    </location>
</feature>
<dbReference type="GO" id="GO:0033281">
    <property type="term" value="C:TAT protein transport complex"/>
    <property type="evidence" value="ECO:0007669"/>
    <property type="project" value="UniProtKB-UniRule"/>
</dbReference>
<keyword evidence="8 9" id="KW-0472">Membrane</keyword>
<comment type="subcellular location">
    <subcellularLocation>
        <location evidence="1 9">Cell membrane</location>
        <topology evidence="1 9">Single-pass membrane protein</topology>
    </subcellularLocation>
</comment>
<reference evidence="11 12" key="1">
    <citation type="submission" date="2019-08" db="EMBL/GenBank/DDBJ databases">
        <title>Deep-cultivation of Planctomycetes and their phenomic and genomic characterization uncovers novel biology.</title>
        <authorList>
            <person name="Wiegand S."/>
            <person name="Jogler M."/>
            <person name="Boedeker C."/>
            <person name="Pinto D."/>
            <person name="Vollmers J."/>
            <person name="Rivas-Marin E."/>
            <person name="Kohn T."/>
            <person name="Peeters S.H."/>
            <person name="Heuer A."/>
            <person name="Rast P."/>
            <person name="Oberbeckmann S."/>
            <person name="Bunk B."/>
            <person name="Jeske O."/>
            <person name="Meyerdierks A."/>
            <person name="Storesund J.E."/>
            <person name="Kallscheuer N."/>
            <person name="Luecker S."/>
            <person name="Lage O.M."/>
            <person name="Pohl T."/>
            <person name="Merkel B.J."/>
            <person name="Hornburger P."/>
            <person name="Mueller R.-W."/>
            <person name="Bruemmer F."/>
            <person name="Labrenz M."/>
            <person name="Spormann A.M."/>
            <person name="Op den Camp H."/>
            <person name="Overmann J."/>
            <person name="Amann R."/>
            <person name="Jetten M.S.M."/>
            <person name="Mascher T."/>
            <person name="Medema M.H."/>
            <person name="Devos D.P."/>
            <person name="Kaster A.-K."/>
            <person name="Ovreas L."/>
            <person name="Rohde M."/>
            <person name="Galperin M.Y."/>
            <person name="Jogler C."/>
        </authorList>
    </citation>
    <scope>NUCLEOTIDE SEQUENCE [LARGE SCALE GENOMIC DNA]</scope>
    <source>
        <strain evidence="11 12">FC18</strain>
    </source>
</reference>
<evidence type="ECO:0000256" key="5">
    <source>
        <dbReference type="ARBA" id="ARBA00022927"/>
    </source>
</evidence>
<evidence type="ECO:0000256" key="8">
    <source>
        <dbReference type="ARBA" id="ARBA00023136"/>
    </source>
</evidence>
<organism evidence="11 12">
    <name type="scientific">Mariniblastus fucicola</name>
    <dbReference type="NCBI Taxonomy" id="980251"/>
    <lineage>
        <taxon>Bacteria</taxon>
        <taxon>Pseudomonadati</taxon>
        <taxon>Planctomycetota</taxon>
        <taxon>Planctomycetia</taxon>
        <taxon>Pirellulales</taxon>
        <taxon>Pirellulaceae</taxon>
        <taxon>Mariniblastus</taxon>
    </lineage>
</organism>
<dbReference type="PANTHER" id="PTHR42982">
    <property type="entry name" value="SEC-INDEPENDENT PROTEIN TRANSLOCASE PROTEIN TATA"/>
    <property type="match status" value="1"/>
</dbReference>
<keyword evidence="4 9" id="KW-0812">Transmembrane</keyword>
<evidence type="ECO:0000256" key="1">
    <source>
        <dbReference type="ARBA" id="ARBA00004162"/>
    </source>
</evidence>
<dbReference type="InterPro" id="IPR006312">
    <property type="entry name" value="TatA/E"/>
</dbReference>
<dbReference type="AlphaFoldDB" id="A0A5B9PCI6"/>
<comment type="similarity">
    <text evidence="9">Belongs to the TatA/E family.</text>
</comment>
<name>A0A5B9PCI6_9BACT</name>
<sequence length="74" mass="8024">MFGLGWAEVALIAGIFVLLFGGAKLPSLMRNMGRSVNEFKAGMAQKPKSLEEDSEEESTSDSKSKVEEKETADV</sequence>
<accession>A0A5B9PCI6</accession>
<evidence type="ECO:0000256" key="10">
    <source>
        <dbReference type="SAM" id="MobiDB-lite"/>
    </source>
</evidence>
<evidence type="ECO:0000256" key="9">
    <source>
        <dbReference type="HAMAP-Rule" id="MF_00236"/>
    </source>
</evidence>
<keyword evidence="3 9" id="KW-1003">Cell membrane</keyword>
<dbReference type="EMBL" id="CP042912">
    <property type="protein sequence ID" value="QEG23209.1"/>
    <property type="molecule type" value="Genomic_DNA"/>
</dbReference>